<keyword evidence="6" id="KW-0539">Nucleus</keyword>
<dbReference type="PANTHER" id="PTHR10015:SF427">
    <property type="entry name" value="HEAT SHOCK FACTOR PROTEIN"/>
    <property type="match status" value="1"/>
</dbReference>
<dbReference type="GO" id="GO:0005634">
    <property type="term" value="C:nucleus"/>
    <property type="evidence" value="ECO:0007669"/>
    <property type="project" value="UniProtKB-SubCell"/>
</dbReference>
<dbReference type="SUPFAM" id="SSF46785">
    <property type="entry name" value="Winged helix' DNA-binding domain"/>
    <property type="match status" value="1"/>
</dbReference>
<comment type="subcellular location">
    <subcellularLocation>
        <location evidence="1">Nucleus</location>
    </subcellularLocation>
</comment>
<feature type="compositionally biased region" description="Low complexity" evidence="8">
    <location>
        <begin position="21"/>
        <end position="51"/>
    </location>
</feature>
<feature type="domain" description="HSF-type DNA-binding" evidence="9">
    <location>
        <begin position="133"/>
        <end position="157"/>
    </location>
</feature>
<feature type="region of interest" description="Disordered" evidence="8">
    <location>
        <begin position="305"/>
        <end position="337"/>
    </location>
</feature>
<gene>
    <name evidence="10" type="ORF">LCOR_02559.1</name>
</gene>
<comment type="similarity">
    <text evidence="2 7">Belongs to the HSF family.</text>
</comment>
<evidence type="ECO:0000256" key="6">
    <source>
        <dbReference type="ARBA" id="ARBA00023242"/>
    </source>
</evidence>
<evidence type="ECO:0000313" key="10">
    <source>
        <dbReference type="EMBL" id="CDH50875.1"/>
    </source>
</evidence>
<evidence type="ECO:0000256" key="3">
    <source>
        <dbReference type="ARBA" id="ARBA00023015"/>
    </source>
</evidence>
<evidence type="ECO:0000256" key="8">
    <source>
        <dbReference type="SAM" id="MobiDB-lite"/>
    </source>
</evidence>
<dbReference type="InterPro" id="IPR036390">
    <property type="entry name" value="WH_DNA-bd_sf"/>
</dbReference>
<dbReference type="PRINTS" id="PR00056">
    <property type="entry name" value="HSFDOMAIN"/>
</dbReference>
<name>A0A068RMB7_9FUNG</name>
<feature type="region of interest" description="Disordered" evidence="8">
    <location>
        <begin position="1"/>
        <end position="89"/>
    </location>
</feature>
<feature type="compositionally biased region" description="Low complexity" evidence="8">
    <location>
        <begin position="362"/>
        <end position="374"/>
    </location>
</feature>
<evidence type="ECO:0000256" key="7">
    <source>
        <dbReference type="RuleBase" id="RU004020"/>
    </source>
</evidence>
<keyword evidence="10" id="KW-0346">Stress response</keyword>
<keyword evidence="5" id="KW-0804">Transcription</keyword>
<dbReference type="STRING" id="1263082.A0A068RMB7"/>
<dbReference type="InterPro" id="IPR000232">
    <property type="entry name" value="HSF_DNA-bd"/>
</dbReference>
<protein>
    <submittedName>
        <fullName evidence="10">Related to heat shock factor protein 4</fullName>
    </submittedName>
</protein>
<dbReference type="SMART" id="SM00415">
    <property type="entry name" value="HSF"/>
    <property type="match status" value="1"/>
</dbReference>
<keyword evidence="3" id="KW-0805">Transcription regulation</keyword>
<dbReference type="VEuPathDB" id="FungiDB:LCOR_02559.1"/>
<feature type="region of interest" description="Disordered" evidence="8">
    <location>
        <begin position="354"/>
        <end position="374"/>
    </location>
</feature>
<feature type="compositionally biased region" description="Low complexity" evidence="8">
    <location>
        <begin position="71"/>
        <end position="81"/>
    </location>
</feature>
<organism evidence="10 11">
    <name type="scientific">Lichtheimia corymbifera JMRC:FSU:9682</name>
    <dbReference type="NCBI Taxonomy" id="1263082"/>
    <lineage>
        <taxon>Eukaryota</taxon>
        <taxon>Fungi</taxon>
        <taxon>Fungi incertae sedis</taxon>
        <taxon>Mucoromycota</taxon>
        <taxon>Mucoromycotina</taxon>
        <taxon>Mucoromycetes</taxon>
        <taxon>Mucorales</taxon>
        <taxon>Lichtheimiaceae</taxon>
        <taxon>Lichtheimia</taxon>
    </lineage>
</organism>
<evidence type="ECO:0000256" key="2">
    <source>
        <dbReference type="ARBA" id="ARBA00006403"/>
    </source>
</evidence>
<proteinExistence type="inferred from homology"/>
<evidence type="ECO:0000313" key="11">
    <source>
        <dbReference type="Proteomes" id="UP000027586"/>
    </source>
</evidence>
<dbReference type="GO" id="GO:0043565">
    <property type="term" value="F:sequence-specific DNA binding"/>
    <property type="evidence" value="ECO:0007669"/>
    <property type="project" value="InterPro"/>
</dbReference>
<accession>A0A068RMB7</accession>
<dbReference type="OrthoDB" id="60033at2759"/>
<evidence type="ECO:0000256" key="1">
    <source>
        <dbReference type="ARBA" id="ARBA00004123"/>
    </source>
</evidence>
<dbReference type="AlphaFoldDB" id="A0A068RMB7"/>
<keyword evidence="4" id="KW-0238">DNA-binding</keyword>
<dbReference type="PROSITE" id="PS00434">
    <property type="entry name" value="HSF_DOMAIN"/>
    <property type="match status" value="1"/>
</dbReference>
<evidence type="ECO:0000256" key="5">
    <source>
        <dbReference type="ARBA" id="ARBA00023163"/>
    </source>
</evidence>
<reference evidence="10" key="1">
    <citation type="submission" date="2013-08" db="EMBL/GenBank/DDBJ databases">
        <title>Gene expansion shapes genome architecture in the human pathogen Lichtheimia corymbifera: an evolutionary genomics analysis in the ancient terrestrial Mucorales (Mucoromycotina).</title>
        <authorList>
            <person name="Schwartze V.U."/>
            <person name="Winter S."/>
            <person name="Shelest E."/>
            <person name="Marcet-Houben M."/>
            <person name="Horn F."/>
            <person name="Wehner S."/>
            <person name="Hoffmann K."/>
            <person name="Riege K."/>
            <person name="Sammeth M."/>
            <person name="Nowrousian M."/>
            <person name="Valiante V."/>
            <person name="Linde J."/>
            <person name="Jacobsen I.D."/>
            <person name="Marz M."/>
            <person name="Brakhage A.A."/>
            <person name="Gabaldon T."/>
            <person name="Bocker S."/>
            <person name="Voigt K."/>
        </authorList>
    </citation>
    <scope>NUCLEOTIDE SEQUENCE [LARGE SCALE GENOMIC DNA]</scope>
    <source>
        <strain evidence="10">FSU 9682</strain>
    </source>
</reference>
<keyword evidence="11" id="KW-1185">Reference proteome</keyword>
<feature type="compositionally biased region" description="Polar residues" evidence="8">
    <location>
        <begin position="308"/>
        <end position="328"/>
    </location>
</feature>
<sequence>MNIQIPPPQNTMALPDNDFYSANMSFSSSPRSSQFSPTASSPATPCFSSSPQDSYFMGYAPPPSQSNDIYPPQLQPQQQPQRGHQTERKNVSTFISKLYSMVGDKKHQDLICWNNAGSSFLITNSKAFSRQVLPEYFKHGNFSSFVRQLNMYGFRKINKAPRIKRGVTSQEEIWEFSHQKFQRDWPDMLWEIKRKAVESDVLRRETGDMQACFSMVQQSQDNLLEQFRMLQDNFSTMLRGFEDLKKSQLQIQMGIQRLSQFDNHRYDSKTFDEPVTLNSDPLINHHHQQRQTTQQQSAPNAIYVKGENPQNQHGYDNPSVFVTSPSNLYQPYPQQQQQQQFCIPQENYFLDAVNTPLPPSPMSSTPSFASENFS</sequence>
<evidence type="ECO:0000259" key="9">
    <source>
        <dbReference type="PROSITE" id="PS00434"/>
    </source>
</evidence>
<evidence type="ECO:0000256" key="4">
    <source>
        <dbReference type="ARBA" id="ARBA00023125"/>
    </source>
</evidence>
<dbReference type="InterPro" id="IPR036388">
    <property type="entry name" value="WH-like_DNA-bd_sf"/>
</dbReference>
<dbReference type="Pfam" id="PF00447">
    <property type="entry name" value="HSF_DNA-bind"/>
    <property type="match status" value="1"/>
</dbReference>
<dbReference type="PANTHER" id="PTHR10015">
    <property type="entry name" value="HEAT SHOCK TRANSCRIPTION FACTOR"/>
    <property type="match status" value="1"/>
</dbReference>
<dbReference type="EMBL" id="CBTN010000008">
    <property type="protein sequence ID" value="CDH50875.1"/>
    <property type="molecule type" value="Genomic_DNA"/>
</dbReference>
<dbReference type="GO" id="GO:0003700">
    <property type="term" value="F:DNA-binding transcription factor activity"/>
    <property type="evidence" value="ECO:0007669"/>
    <property type="project" value="InterPro"/>
</dbReference>
<dbReference type="Gene3D" id="1.10.10.10">
    <property type="entry name" value="Winged helix-like DNA-binding domain superfamily/Winged helix DNA-binding domain"/>
    <property type="match status" value="1"/>
</dbReference>
<dbReference type="Proteomes" id="UP000027586">
    <property type="component" value="Unassembled WGS sequence"/>
</dbReference>
<comment type="caution">
    <text evidence="10">The sequence shown here is derived from an EMBL/GenBank/DDBJ whole genome shotgun (WGS) entry which is preliminary data.</text>
</comment>
<dbReference type="FunFam" id="1.10.10.10:FF:000027">
    <property type="entry name" value="Heat shock transcription factor 1"/>
    <property type="match status" value="1"/>
</dbReference>